<reference evidence="2" key="1">
    <citation type="submission" date="2019-12" db="UniProtKB">
        <authorList>
            <consortium name="WormBaseParasite"/>
        </authorList>
    </citation>
    <scope>IDENTIFICATION</scope>
</reference>
<proteinExistence type="predicted"/>
<evidence type="ECO:0000313" key="2">
    <source>
        <dbReference type="WBParaSite" id="TMUE_1000003262.1"/>
    </source>
</evidence>
<name>A0A5S6Q8H7_TRIMR</name>
<dbReference type="Proteomes" id="UP000046395">
    <property type="component" value="Unassembled WGS sequence"/>
</dbReference>
<keyword evidence="1" id="KW-1185">Reference proteome</keyword>
<accession>A0A5S6Q8H7</accession>
<sequence length="82" mass="8761">MPGRFCKGKSIPPWKTLQADNNVGCSYQGGMTANVSQCEGMSLSMSCTFNTIGAVGIPGLPAPSRGTLVYPSQRVRKKRPNK</sequence>
<dbReference type="AlphaFoldDB" id="A0A5S6Q8H7"/>
<organism evidence="1 2">
    <name type="scientific">Trichuris muris</name>
    <name type="common">Mouse whipworm</name>
    <dbReference type="NCBI Taxonomy" id="70415"/>
    <lineage>
        <taxon>Eukaryota</taxon>
        <taxon>Metazoa</taxon>
        <taxon>Ecdysozoa</taxon>
        <taxon>Nematoda</taxon>
        <taxon>Enoplea</taxon>
        <taxon>Dorylaimia</taxon>
        <taxon>Trichinellida</taxon>
        <taxon>Trichuridae</taxon>
        <taxon>Trichuris</taxon>
    </lineage>
</organism>
<evidence type="ECO:0000313" key="1">
    <source>
        <dbReference type="Proteomes" id="UP000046395"/>
    </source>
</evidence>
<protein>
    <submittedName>
        <fullName evidence="2">SRCR domain-containing protein</fullName>
    </submittedName>
</protein>
<dbReference type="WBParaSite" id="TMUE_1000003262.1">
    <property type="protein sequence ID" value="TMUE_1000003262.1"/>
    <property type="gene ID" value="WBGene00298662"/>
</dbReference>